<dbReference type="EMBL" id="CH480815">
    <property type="protein sequence ID" value="EDW42093.1"/>
    <property type="molecule type" value="Genomic_DNA"/>
</dbReference>
<dbReference type="InterPro" id="IPR003152">
    <property type="entry name" value="FATC_dom"/>
</dbReference>
<dbReference type="PROSITE" id="PS00916">
    <property type="entry name" value="PI3_4_KINASE_2"/>
    <property type="match status" value="1"/>
</dbReference>
<dbReference type="GO" id="GO:0045494">
    <property type="term" value="P:photoreceptor cell maintenance"/>
    <property type="evidence" value="ECO:0007669"/>
    <property type="project" value="EnsemblMetazoa"/>
</dbReference>
<feature type="domain" description="FAT" evidence="15">
    <location>
        <begin position="1623"/>
        <end position="2227"/>
    </location>
</feature>
<evidence type="ECO:0000256" key="8">
    <source>
        <dbReference type="ARBA" id="ARBA00022840"/>
    </source>
</evidence>
<dbReference type="GO" id="GO:0034351">
    <property type="term" value="P:negative regulation of glial cell apoptotic process"/>
    <property type="evidence" value="ECO:0007669"/>
    <property type="project" value="EnsemblMetazoa"/>
</dbReference>
<dbReference type="PROSITE" id="PS00915">
    <property type="entry name" value="PI3_4_KINASE_1"/>
    <property type="match status" value="1"/>
</dbReference>
<keyword evidence="6" id="KW-0227">DNA damage</keyword>
<dbReference type="InterPro" id="IPR000403">
    <property type="entry name" value="PI3/4_kinase_cat_dom"/>
</dbReference>
<keyword evidence="10" id="KW-0131">Cell cycle</keyword>
<reference evidence="17 18" key="1">
    <citation type="journal article" date="2007" name="Nature">
        <title>Evolution of genes and genomes on the Drosophila phylogeny.</title>
        <authorList>
            <consortium name="Drosophila 12 Genomes Consortium"/>
            <person name="Clark A.G."/>
            <person name="Eisen M.B."/>
            <person name="Smith D.R."/>
            <person name="Bergman C.M."/>
            <person name="Oliver B."/>
            <person name="Markow T.A."/>
            <person name="Kaufman T.C."/>
            <person name="Kellis M."/>
            <person name="Gelbart W."/>
            <person name="Iyer V.N."/>
            <person name="Pollard D.A."/>
            <person name="Sackton T.B."/>
            <person name="Larracuente A.M."/>
            <person name="Singh N.D."/>
            <person name="Abad J.P."/>
            <person name="Abt D.N."/>
            <person name="Adryan B."/>
            <person name="Aguade M."/>
            <person name="Akashi H."/>
            <person name="Anderson W.W."/>
            <person name="Aquadro C.F."/>
            <person name="Ardell D.H."/>
            <person name="Arguello R."/>
            <person name="Artieri C.G."/>
            <person name="Barbash D.A."/>
            <person name="Barker D."/>
            <person name="Barsanti P."/>
            <person name="Batterham P."/>
            <person name="Batzoglou S."/>
            <person name="Begun D."/>
            <person name="Bhutkar A."/>
            <person name="Blanco E."/>
            <person name="Bosak S.A."/>
            <person name="Bradley R.K."/>
            <person name="Brand A.D."/>
            <person name="Brent M.R."/>
            <person name="Brooks A.N."/>
            <person name="Brown R.H."/>
            <person name="Butlin R.K."/>
            <person name="Caggese C."/>
            <person name="Calvi B.R."/>
            <person name="Bernardo de Carvalho A."/>
            <person name="Caspi A."/>
            <person name="Castrezana S."/>
            <person name="Celniker S.E."/>
            <person name="Chang J.L."/>
            <person name="Chapple C."/>
            <person name="Chatterji S."/>
            <person name="Chinwalla A."/>
            <person name="Civetta A."/>
            <person name="Clifton S.W."/>
            <person name="Comeron J.M."/>
            <person name="Costello J.C."/>
            <person name="Coyne J.A."/>
            <person name="Daub J."/>
            <person name="David R.G."/>
            <person name="Delcher A.L."/>
            <person name="Delehaunty K."/>
            <person name="Do C.B."/>
            <person name="Ebling H."/>
            <person name="Edwards K."/>
            <person name="Eickbush T."/>
            <person name="Evans J.D."/>
            <person name="Filipski A."/>
            <person name="Findeiss S."/>
            <person name="Freyhult E."/>
            <person name="Fulton L."/>
            <person name="Fulton R."/>
            <person name="Garcia A.C."/>
            <person name="Gardiner A."/>
            <person name="Garfield D.A."/>
            <person name="Garvin B.E."/>
            <person name="Gibson G."/>
            <person name="Gilbert D."/>
            <person name="Gnerre S."/>
            <person name="Godfrey J."/>
            <person name="Good R."/>
            <person name="Gotea V."/>
            <person name="Gravely B."/>
            <person name="Greenberg A.J."/>
            <person name="Griffiths-Jones S."/>
            <person name="Gross S."/>
            <person name="Guigo R."/>
            <person name="Gustafson E.A."/>
            <person name="Haerty W."/>
            <person name="Hahn M.W."/>
            <person name="Halligan D.L."/>
            <person name="Halpern A.L."/>
            <person name="Halter G.M."/>
            <person name="Han M.V."/>
            <person name="Heger A."/>
            <person name="Hillier L."/>
            <person name="Hinrichs A.S."/>
            <person name="Holmes I."/>
            <person name="Hoskins R.A."/>
            <person name="Hubisz M.J."/>
            <person name="Hultmark D."/>
            <person name="Huntley M.A."/>
            <person name="Jaffe D.B."/>
            <person name="Jagadeeshan S."/>
            <person name="Jeck W.R."/>
            <person name="Johnson J."/>
            <person name="Jones C.D."/>
            <person name="Jordan W.C."/>
            <person name="Karpen G.H."/>
            <person name="Kataoka E."/>
            <person name="Keightley P.D."/>
            <person name="Kheradpour P."/>
            <person name="Kirkness E.F."/>
            <person name="Koerich L.B."/>
            <person name="Kristiansen K."/>
            <person name="Kudrna D."/>
            <person name="Kulathinal R.J."/>
            <person name="Kumar S."/>
            <person name="Kwok R."/>
            <person name="Lander E."/>
            <person name="Langley C.H."/>
            <person name="Lapoint R."/>
            <person name="Lazzaro B.P."/>
            <person name="Lee S.J."/>
            <person name="Levesque L."/>
            <person name="Li R."/>
            <person name="Lin C.F."/>
            <person name="Lin M.F."/>
            <person name="Lindblad-Toh K."/>
            <person name="Llopart A."/>
            <person name="Long M."/>
            <person name="Low L."/>
            <person name="Lozovsky E."/>
            <person name="Lu J."/>
            <person name="Luo M."/>
            <person name="Machado C.A."/>
            <person name="Makalowski W."/>
            <person name="Marzo M."/>
            <person name="Matsuda M."/>
            <person name="Matzkin L."/>
            <person name="McAllister B."/>
            <person name="McBride C.S."/>
            <person name="McKernan B."/>
            <person name="McKernan K."/>
            <person name="Mendez-Lago M."/>
            <person name="Minx P."/>
            <person name="Mollenhauer M.U."/>
            <person name="Montooth K."/>
            <person name="Mount S.M."/>
            <person name="Mu X."/>
            <person name="Myers E."/>
            <person name="Negre B."/>
            <person name="Newfeld S."/>
            <person name="Nielsen R."/>
            <person name="Noor M.A."/>
            <person name="O'Grady P."/>
            <person name="Pachter L."/>
            <person name="Papaceit M."/>
            <person name="Parisi M.J."/>
            <person name="Parisi M."/>
            <person name="Parts L."/>
            <person name="Pedersen J.S."/>
            <person name="Pesole G."/>
            <person name="Phillippy A.M."/>
            <person name="Ponting C.P."/>
            <person name="Pop M."/>
            <person name="Porcelli D."/>
            <person name="Powell J.R."/>
            <person name="Prohaska S."/>
            <person name="Pruitt K."/>
            <person name="Puig M."/>
            <person name="Quesneville H."/>
            <person name="Ram K.R."/>
            <person name="Rand D."/>
            <person name="Rasmussen M.D."/>
            <person name="Reed L.K."/>
            <person name="Reenan R."/>
            <person name="Reily A."/>
            <person name="Remington K.A."/>
            <person name="Rieger T.T."/>
            <person name="Ritchie M.G."/>
            <person name="Robin C."/>
            <person name="Rogers Y.H."/>
            <person name="Rohde C."/>
            <person name="Rozas J."/>
            <person name="Rubenfield M.J."/>
            <person name="Ruiz A."/>
            <person name="Russo S."/>
            <person name="Salzberg S.L."/>
            <person name="Sanchez-Gracia A."/>
            <person name="Saranga D.J."/>
            <person name="Sato H."/>
            <person name="Schaeffer S.W."/>
            <person name="Schatz M.C."/>
            <person name="Schlenke T."/>
            <person name="Schwartz R."/>
            <person name="Segarra C."/>
            <person name="Singh R.S."/>
            <person name="Sirot L."/>
            <person name="Sirota M."/>
            <person name="Sisneros N.B."/>
            <person name="Smith C.D."/>
            <person name="Smith T.F."/>
            <person name="Spieth J."/>
            <person name="Stage D.E."/>
            <person name="Stark A."/>
            <person name="Stephan W."/>
            <person name="Strausberg R.L."/>
            <person name="Strempel S."/>
            <person name="Sturgill D."/>
            <person name="Sutton G."/>
            <person name="Sutton G.G."/>
            <person name="Tao W."/>
            <person name="Teichmann S."/>
            <person name="Tobari Y.N."/>
            <person name="Tomimura Y."/>
            <person name="Tsolas J.M."/>
            <person name="Valente V.L."/>
            <person name="Venter E."/>
            <person name="Venter J.C."/>
            <person name="Vicario S."/>
            <person name="Vieira F.G."/>
            <person name="Vilella A.J."/>
            <person name="Villasante A."/>
            <person name="Walenz B."/>
            <person name="Wang J."/>
            <person name="Wasserman M."/>
            <person name="Watts T."/>
            <person name="Wilson D."/>
            <person name="Wilson R.K."/>
            <person name="Wing R.A."/>
            <person name="Wolfner M.F."/>
            <person name="Wong A."/>
            <person name="Wong G.K."/>
            <person name="Wu C.I."/>
            <person name="Wu G."/>
            <person name="Yamamoto D."/>
            <person name="Yang H.P."/>
            <person name="Yang S.P."/>
            <person name="Yorke J.A."/>
            <person name="Yoshida K."/>
            <person name="Zdobnov E."/>
            <person name="Zhang P."/>
            <person name="Zhang Y."/>
            <person name="Zimin A.V."/>
            <person name="Baldwin J."/>
            <person name="Abdouelleil A."/>
            <person name="Abdulkadir J."/>
            <person name="Abebe A."/>
            <person name="Abera B."/>
            <person name="Abreu J."/>
            <person name="Acer S.C."/>
            <person name="Aftuck L."/>
            <person name="Alexander A."/>
            <person name="An P."/>
            <person name="Anderson E."/>
            <person name="Anderson S."/>
            <person name="Arachi H."/>
            <person name="Azer M."/>
            <person name="Bachantsang P."/>
            <person name="Barry A."/>
            <person name="Bayul T."/>
            <person name="Berlin A."/>
            <person name="Bessette D."/>
            <person name="Bloom T."/>
            <person name="Blye J."/>
            <person name="Boguslavskiy L."/>
            <person name="Bonnet C."/>
            <person name="Boukhgalter B."/>
            <person name="Bourzgui I."/>
            <person name="Brown A."/>
            <person name="Cahill P."/>
            <person name="Channer S."/>
            <person name="Cheshatsang Y."/>
            <person name="Chuda L."/>
            <person name="Citroen M."/>
            <person name="Collymore A."/>
            <person name="Cooke P."/>
            <person name="Costello M."/>
            <person name="D'Aco K."/>
            <person name="Daza R."/>
            <person name="De Haan G."/>
            <person name="DeGray S."/>
            <person name="DeMaso C."/>
            <person name="Dhargay N."/>
            <person name="Dooley K."/>
            <person name="Dooley E."/>
            <person name="Doricent M."/>
            <person name="Dorje P."/>
            <person name="Dorjee K."/>
            <person name="Dupes A."/>
            <person name="Elong R."/>
            <person name="Falk J."/>
            <person name="Farina A."/>
            <person name="Faro S."/>
            <person name="Ferguson D."/>
            <person name="Fisher S."/>
            <person name="Foley C.D."/>
            <person name="Franke A."/>
            <person name="Friedrich D."/>
            <person name="Gadbois L."/>
            <person name="Gearin G."/>
            <person name="Gearin C.R."/>
            <person name="Giannoukos G."/>
            <person name="Goode T."/>
            <person name="Graham J."/>
            <person name="Grandbois E."/>
            <person name="Grewal S."/>
            <person name="Gyaltsen K."/>
            <person name="Hafez N."/>
            <person name="Hagos B."/>
            <person name="Hall J."/>
            <person name="Henson C."/>
            <person name="Hollinger A."/>
            <person name="Honan T."/>
            <person name="Huard M.D."/>
            <person name="Hughes L."/>
            <person name="Hurhula B."/>
            <person name="Husby M.E."/>
            <person name="Kamat A."/>
            <person name="Kanga B."/>
            <person name="Kashin S."/>
            <person name="Khazanovich D."/>
            <person name="Kisner P."/>
            <person name="Lance K."/>
            <person name="Lara M."/>
            <person name="Lee W."/>
            <person name="Lennon N."/>
            <person name="Letendre F."/>
            <person name="LeVine R."/>
            <person name="Lipovsky A."/>
            <person name="Liu X."/>
            <person name="Liu J."/>
            <person name="Liu S."/>
            <person name="Lokyitsang T."/>
            <person name="Lokyitsang Y."/>
            <person name="Lubonja R."/>
            <person name="Lui A."/>
            <person name="MacDonald P."/>
            <person name="Magnisalis V."/>
            <person name="Maru K."/>
            <person name="Matthews C."/>
            <person name="McCusker W."/>
            <person name="McDonough S."/>
            <person name="Mehta T."/>
            <person name="Meldrim J."/>
            <person name="Meneus L."/>
            <person name="Mihai O."/>
            <person name="Mihalev A."/>
            <person name="Mihova T."/>
            <person name="Mittelman R."/>
            <person name="Mlenga V."/>
            <person name="Montmayeur A."/>
            <person name="Mulrain L."/>
            <person name="Navidi A."/>
            <person name="Naylor J."/>
            <person name="Negash T."/>
            <person name="Nguyen T."/>
            <person name="Nguyen N."/>
            <person name="Nicol R."/>
            <person name="Norbu C."/>
            <person name="Norbu N."/>
            <person name="Novod N."/>
            <person name="O'Neill B."/>
            <person name="Osman S."/>
            <person name="Markiewicz E."/>
            <person name="Oyono O.L."/>
            <person name="Patti C."/>
            <person name="Phunkhang P."/>
            <person name="Pierre F."/>
            <person name="Priest M."/>
            <person name="Raghuraman S."/>
            <person name="Rege F."/>
            <person name="Reyes R."/>
            <person name="Rise C."/>
            <person name="Rogov P."/>
            <person name="Ross K."/>
            <person name="Ryan E."/>
            <person name="Settipalli S."/>
            <person name="Shea T."/>
            <person name="Sherpa N."/>
            <person name="Shi L."/>
            <person name="Shih D."/>
            <person name="Sparrow T."/>
            <person name="Spaulding J."/>
            <person name="Stalker J."/>
            <person name="Stange-Thomann N."/>
            <person name="Stavropoulos S."/>
            <person name="Stone C."/>
            <person name="Strader C."/>
            <person name="Tesfaye S."/>
            <person name="Thomson T."/>
            <person name="Thoulutsang Y."/>
            <person name="Thoulutsang D."/>
            <person name="Topham K."/>
            <person name="Topping I."/>
            <person name="Tsamla T."/>
            <person name="Vassiliev H."/>
            <person name="Vo A."/>
            <person name="Wangchuk T."/>
            <person name="Wangdi T."/>
            <person name="Weiand M."/>
            <person name="Wilkinson J."/>
            <person name="Wilson A."/>
            <person name="Yadav S."/>
            <person name="Young G."/>
            <person name="Yu Q."/>
            <person name="Zembek L."/>
            <person name="Zhong D."/>
            <person name="Zimmer A."/>
            <person name="Zwirko Z."/>
            <person name="Jaffe D.B."/>
            <person name="Alvarez P."/>
            <person name="Brockman W."/>
            <person name="Butler J."/>
            <person name="Chin C."/>
            <person name="Gnerre S."/>
            <person name="Grabherr M."/>
            <person name="Kleber M."/>
            <person name="Mauceli E."/>
            <person name="MacCallum I."/>
        </authorList>
    </citation>
    <scope>NUCLEOTIDE SEQUENCE [LARGE SCALE GENOMIC DNA]</scope>
    <source>
        <strain evidence="18">Rob3c / Tucson 14021-0248.25</strain>
    </source>
</reference>
<dbReference type="PhylomeDB" id="B4HE01"/>
<dbReference type="HOGENOM" id="CLU_227091_0_0_1"/>
<dbReference type="InterPro" id="IPR044107">
    <property type="entry name" value="PIKKc_ATM"/>
</dbReference>
<dbReference type="GO" id="GO:0004674">
    <property type="term" value="F:protein serine/threonine kinase activity"/>
    <property type="evidence" value="ECO:0007669"/>
    <property type="project" value="UniProtKB-KW"/>
</dbReference>
<keyword evidence="18" id="KW-1185">Reference proteome</keyword>
<evidence type="ECO:0000256" key="1">
    <source>
        <dbReference type="ARBA" id="ARBA00004123"/>
    </source>
</evidence>
<dbReference type="CDD" id="cd05171">
    <property type="entry name" value="PIKKc_ATM"/>
    <property type="match status" value="1"/>
</dbReference>
<evidence type="ECO:0000256" key="6">
    <source>
        <dbReference type="ARBA" id="ARBA00022763"/>
    </source>
</evidence>
<evidence type="ECO:0000256" key="5">
    <source>
        <dbReference type="ARBA" id="ARBA00022741"/>
    </source>
</evidence>
<dbReference type="PROSITE" id="PS51190">
    <property type="entry name" value="FATC"/>
    <property type="match status" value="1"/>
</dbReference>
<dbReference type="GO" id="GO:0035173">
    <property type="term" value="F:histone kinase activity"/>
    <property type="evidence" value="ECO:0007669"/>
    <property type="project" value="EnsemblMetazoa"/>
</dbReference>
<dbReference type="InterPro" id="IPR011009">
    <property type="entry name" value="Kinase-like_dom_sf"/>
</dbReference>
<dbReference type="Gene3D" id="3.30.1010.10">
    <property type="entry name" value="Phosphatidylinositol 3-kinase Catalytic Subunit, Chain A, domain 4"/>
    <property type="match status" value="1"/>
</dbReference>
<name>B4HE01_DROSE</name>
<evidence type="ECO:0000256" key="10">
    <source>
        <dbReference type="ARBA" id="ARBA00023306"/>
    </source>
</evidence>
<dbReference type="GO" id="GO:0000781">
    <property type="term" value="C:chromosome, telomeric region"/>
    <property type="evidence" value="ECO:0007669"/>
    <property type="project" value="GOC"/>
</dbReference>
<dbReference type="InterPro" id="IPR018936">
    <property type="entry name" value="PI3/4_kinase_CS"/>
</dbReference>
<evidence type="ECO:0000256" key="9">
    <source>
        <dbReference type="ARBA" id="ARBA00023242"/>
    </source>
</evidence>
<evidence type="ECO:0000313" key="18">
    <source>
        <dbReference type="Proteomes" id="UP000001292"/>
    </source>
</evidence>
<keyword evidence="8" id="KW-0067">ATP-binding</keyword>
<gene>
    <name evidence="17" type="primary">Dsec\GM25794</name>
    <name evidence="17" type="ORF">Dsec_GM25794</name>
</gene>
<dbReference type="PROSITE" id="PS51189">
    <property type="entry name" value="FAT"/>
    <property type="match status" value="1"/>
</dbReference>
<evidence type="ECO:0000256" key="7">
    <source>
        <dbReference type="ARBA" id="ARBA00022777"/>
    </source>
</evidence>
<dbReference type="GO" id="GO:0000706">
    <property type="term" value="P:meiotic DNA double-strand break processing"/>
    <property type="evidence" value="ECO:0007669"/>
    <property type="project" value="EnsemblMetazoa"/>
</dbReference>
<keyword evidence="4" id="KW-0808">Transferase</keyword>
<comment type="catalytic activity">
    <reaction evidence="11">
        <text>L-threonyl-[protein] + ATP = O-phospho-L-threonyl-[protein] + ADP + H(+)</text>
        <dbReference type="Rhea" id="RHEA:46608"/>
        <dbReference type="Rhea" id="RHEA-COMP:11060"/>
        <dbReference type="Rhea" id="RHEA-COMP:11605"/>
        <dbReference type="ChEBI" id="CHEBI:15378"/>
        <dbReference type="ChEBI" id="CHEBI:30013"/>
        <dbReference type="ChEBI" id="CHEBI:30616"/>
        <dbReference type="ChEBI" id="CHEBI:61977"/>
        <dbReference type="ChEBI" id="CHEBI:456216"/>
        <dbReference type="EC" id="2.7.11.1"/>
    </reaction>
</comment>
<accession>B4HE01</accession>
<evidence type="ECO:0000259" key="15">
    <source>
        <dbReference type="PROSITE" id="PS51189"/>
    </source>
</evidence>
<organism evidence="18">
    <name type="scientific">Drosophila sechellia</name>
    <name type="common">Fruit fly</name>
    <dbReference type="NCBI Taxonomy" id="7238"/>
    <lineage>
        <taxon>Eukaryota</taxon>
        <taxon>Metazoa</taxon>
        <taxon>Ecdysozoa</taxon>
        <taxon>Arthropoda</taxon>
        <taxon>Hexapoda</taxon>
        <taxon>Insecta</taxon>
        <taxon>Pterygota</taxon>
        <taxon>Neoptera</taxon>
        <taxon>Endopterygota</taxon>
        <taxon>Diptera</taxon>
        <taxon>Brachycera</taxon>
        <taxon>Muscomorpha</taxon>
        <taxon>Ephydroidea</taxon>
        <taxon>Drosophilidae</taxon>
        <taxon>Drosophila</taxon>
        <taxon>Sophophora</taxon>
    </lineage>
</organism>
<dbReference type="InterPro" id="IPR038980">
    <property type="entry name" value="ATM_plant"/>
</dbReference>
<dbReference type="SMART" id="SM00146">
    <property type="entry name" value="PI3Kc"/>
    <property type="match status" value="1"/>
</dbReference>
<dbReference type="GO" id="GO:0007095">
    <property type="term" value="P:mitotic G2 DNA damage checkpoint signaling"/>
    <property type="evidence" value="ECO:0007669"/>
    <property type="project" value="EnsemblMetazoa"/>
</dbReference>
<dbReference type="FunFam" id="3.30.1010.10:FF:000023">
    <property type="entry name" value="Serine/threonine-protein kinase ATM"/>
    <property type="match status" value="1"/>
</dbReference>
<dbReference type="InterPro" id="IPR014009">
    <property type="entry name" value="PIK_FAT"/>
</dbReference>
<dbReference type="GO" id="GO:0043687">
    <property type="term" value="P:post-translational protein modification"/>
    <property type="evidence" value="ECO:0007669"/>
    <property type="project" value="EnsemblMetazoa"/>
</dbReference>
<dbReference type="PROSITE" id="PS50290">
    <property type="entry name" value="PI3_4_KINASE_3"/>
    <property type="match status" value="1"/>
</dbReference>
<dbReference type="PANTHER" id="PTHR37079">
    <property type="entry name" value="SERINE/THREONINE-PROTEIN KINASE ATM"/>
    <property type="match status" value="1"/>
</dbReference>
<dbReference type="GO" id="GO:2000134">
    <property type="term" value="P:negative regulation of G1/S transition of mitotic cell cycle"/>
    <property type="evidence" value="ECO:0007669"/>
    <property type="project" value="EnsemblMetazoa"/>
</dbReference>
<dbReference type="Gene3D" id="1.10.1070.11">
    <property type="entry name" value="Phosphatidylinositol 3-/4-kinase, catalytic domain"/>
    <property type="match status" value="1"/>
</dbReference>
<dbReference type="Proteomes" id="UP000001292">
    <property type="component" value="Unassembled WGS sequence"/>
</dbReference>
<keyword evidence="7" id="KW-0418">Kinase</keyword>
<keyword evidence="9" id="KW-0539">Nucleus</keyword>
<feature type="domain" description="PI3K/PI4K catalytic" evidence="14">
    <location>
        <begin position="2329"/>
        <end position="2644"/>
    </location>
</feature>
<dbReference type="InterPro" id="IPR036940">
    <property type="entry name" value="PI3/4_kinase_cat_sf"/>
</dbReference>
<protein>
    <recommendedName>
        <fullName evidence="13">Serine/threonine-protein kinase ATM</fullName>
        <ecNumber evidence="2">2.7.11.1</ecNumber>
    </recommendedName>
</protein>
<dbReference type="OMA" id="AYCRLDS"/>
<dbReference type="Pfam" id="PF02260">
    <property type="entry name" value="FATC"/>
    <property type="match status" value="1"/>
</dbReference>
<evidence type="ECO:0000259" key="16">
    <source>
        <dbReference type="PROSITE" id="PS51190"/>
    </source>
</evidence>
<feature type="domain" description="FATC" evidence="16">
    <location>
        <begin position="2645"/>
        <end position="2677"/>
    </location>
</feature>
<evidence type="ECO:0000256" key="3">
    <source>
        <dbReference type="ARBA" id="ARBA00022527"/>
    </source>
</evidence>
<comment type="catalytic activity">
    <reaction evidence="12">
        <text>L-seryl-[protein] + ATP = O-phospho-L-seryl-[protein] + ADP + H(+)</text>
        <dbReference type="Rhea" id="RHEA:17989"/>
        <dbReference type="Rhea" id="RHEA-COMP:9863"/>
        <dbReference type="Rhea" id="RHEA-COMP:11604"/>
        <dbReference type="ChEBI" id="CHEBI:15378"/>
        <dbReference type="ChEBI" id="CHEBI:29999"/>
        <dbReference type="ChEBI" id="CHEBI:30616"/>
        <dbReference type="ChEBI" id="CHEBI:83421"/>
        <dbReference type="ChEBI" id="CHEBI:456216"/>
        <dbReference type="EC" id="2.7.11.1"/>
    </reaction>
</comment>
<dbReference type="GO" id="GO:0045824">
    <property type="term" value="P:negative regulation of innate immune response"/>
    <property type="evidence" value="ECO:0007669"/>
    <property type="project" value="EnsemblMetazoa"/>
</dbReference>
<keyword evidence="3" id="KW-0723">Serine/threonine-protein kinase</keyword>
<evidence type="ECO:0000256" key="12">
    <source>
        <dbReference type="ARBA" id="ARBA00048679"/>
    </source>
</evidence>
<evidence type="ECO:0000259" key="14">
    <source>
        <dbReference type="PROSITE" id="PS50290"/>
    </source>
</evidence>
<dbReference type="SMART" id="SM01343">
    <property type="entry name" value="FATC"/>
    <property type="match status" value="1"/>
</dbReference>
<evidence type="ECO:0000256" key="2">
    <source>
        <dbReference type="ARBA" id="ARBA00012513"/>
    </source>
</evidence>
<dbReference type="GO" id="GO:0005524">
    <property type="term" value="F:ATP binding"/>
    <property type="evidence" value="ECO:0007669"/>
    <property type="project" value="UniProtKB-KW"/>
</dbReference>
<dbReference type="GO" id="GO:0005634">
    <property type="term" value="C:nucleus"/>
    <property type="evidence" value="ECO:0007669"/>
    <property type="project" value="UniProtKB-SubCell"/>
</dbReference>
<dbReference type="GO" id="GO:0031509">
    <property type="term" value="P:subtelomeric heterochromatin formation"/>
    <property type="evidence" value="ECO:0007669"/>
    <property type="project" value="EnsemblMetazoa"/>
</dbReference>
<evidence type="ECO:0000313" key="17">
    <source>
        <dbReference type="EMBL" id="EDW42093.1"/>
    </source>
</evidence>
<keyword evidence="5" id="KW-0547">Nucleotide-binding</keyword>
<comment type="subcellular location">
    <subcellularLocation>
        <location evidence="1">Nucleus</location>
    </subcellularLocation>
</comment>
<proteinExistence type="predicted"/>
<sequence>MSALLNEIQRILGDLQSGKAASRNKGIQQLDEKLSSCREDLDKLFLSKSSDISWTTIFEASKEALFKQAGNLEDVNEKVFKTLAGKNYLYDNVLEKITQFNLEAGTQTSGNGHFLAKTSIFSAFEDGIKMRVVVKYFGDRILSLLEKGIYSSVSYVRDLKINEYSRILSYLFELNVDMDEVLRTRILKCITRTVSLAKERVQLHVDLVEYLPELSSFALSAFGARKTEIVRVYLIFASELAVNYNHQLNVHMPEILPKLCEYHDKDAFRDDTRNLFFQCVSKSLHSMYLKMDMCNFNTLGVPVHEKWQQTLLRLKTIVNVEIRKNSWARCKNAQLSNNKFSDPFIKMSALVMYIVLWHLETKKTDENGEGDAPKKIPKPADKMETIFSLIDKKENTFNDVWLAIFTEILQLSNVILNVANYHMALTTVAEIMQMYGNARNLRNLRLCLANLLTKEQELLHSKSIQEDFLNELWSQMANQLISETTTNSDEIKEKQLVLQMLIRHNKLNQKLSSTLLNNIISNEMLKRNECLATIREIFIHADKCGQDKASADLEPIIAWAYGSADRFIAAQMIHNIDSIDAQLQADTFAISIINFLDDQQLRQIAQSEHIVPSTERNLLAYKYNEQLICFDKDYAIPFESITQAQSETKNCLIQSNYDCLMRGLNFEIAKENKPAAIIKNLNSLLKLICTMERLLHYKVFDADNFNGCPLIKRIGLYLSHIEFQLKANGAEMLDKSDLPEILRLEIYVLDVFRTNTVLLDYLERQPIEMLVEFVGAALKLHSMQRERSVDADHGTITRLCLNILAGLCAYNSHRDEAFEHIAKVTMRWHPQDVLIVTKHHHQDAEMMDKVVQHMPTIFYFVRHKENHLDDMLMALNSLLRIAIKKSYTSNLTAKIVRCVGLIAQRCPDIYLLENFAVICKSTAKFITMPTLEVRFATLFTFTILLDSNCVSSDAIGHSQSHWDFCQELYKSIEFKKLTYNNEDSIQNSNALIVQMLIAIFLRSSFHQEIALKELLHHCALRRLTEREFISLQKDIERCSKSISEELALPIVASFLLIKNSSCSESEGQNFKEHLQLLSENLSYSQLNATDVDLDLDILCYVISLLHDPQEMMRLFSSFAPCNRTGSWYSLSGESLFKCLNFHIDPEMRPSMDSRIQSMITLQTKHSRVLVDIFGHLKTNCYSASFSSQALHEFFLYCEVADAVYDAAQKNETIVTQCYFFVRDIWFFVVRFLIHTKFIRVQMAALTFLELLLNKDSFQLDDYQNHFGDIAKLLSNFQLCCEAKEVRQKTISIVMHILDSKKAHINLNSFLEETTDCEFLQPLREDCKSSQPNIDRADVANYLRSFLISPTPERLRDLRTYIAEHKEKVQEHEKLLFGVINKLIQMTRDAHSKTTSIDSLKCLAQIGPLKISTVSYYFQTDFEAFEKSNADPMEAFLAVVCQTLDTSLFQFDPKTYEGLVSVAIQVVNSKPGSNIMAHYKNLQIFAEKSTASTFLHSNKQIRRIDWLSILKATKSLNYEPWMCAFVSKVFQMCGWLGFDKLAATSFAFAKTCLLPFIKLLLENSLEHVESLSQMLDYFFEGFNSSTAPNSQEIFRNKRAIKKFLHICEYIRIFNNWTIPINLSNVVMASNHCQAYFLSIMYLELWACSESPKSKADFLDNECFQDCAKKAYESIGCLDAIPGFVNPMRSRLDFLGHGSNLSTILLESDHLDRASGQLCIDIMKGNGLWSFAKLQQHQNIEPDYEIFWRLGQWDSLTDPKHQQNQTVVRTSLDLEQEFKRHHFVALRSIGQREEENSLSAIEQAYSCVRDILMEISVECLQSVYKYLTWLCSLQQAEEFCQIQFGTQLDPASTTKIFKKWQTELELKYGNFSCKEYVIAHQIALLKLAGTRASRRMSEFYQKDPISTYLMKGIEECKSAGKFNLAAKYTATLRELPNIRESIKISVLLEDAEINLKMGNQQIAKAILDYVTNNNEFVYCVQRVPALRMQGEFLLDCNAETLSWVQSHNFNNSLKLIDDFVQHRQTLSEKYRDIFDWHQLDAFASKQRTAAYATIAKYADREYQQLHDYRHSQEYQTLKDIIEQNRQTAEKVTQRENQDRRVISVQMKRYASLDEHQLNQIEEKLTQYLCLSLTNYMAYCRLDSGFSSAAIYRIISLWFTNATSKQCQECIKDEILTVPSYKFICAANQLTARLNSKNTSLLKGLTDLLVQCGKDHPYHTFYQLYPLVFAHLDGENSNTERSGIASKIIAMICEKNGTAGECSKQLESLLPALITFANEGKTNDNRPVSDSVRNKQFDKVRRWRNLNAVHCPTLELPVMPSKEYSIISVVKWNNETTQCGGLNAPVKIMCVCSDGKIRAQLVKGKDDLRQDAVMQQVFGIVNELLNQDSEFFERKLKLRTYKVTPLSMRSGILEWCTNSVPVGHYLVVEGKGGAHARYRPNDWNNNKCRKLSSDHLKFPKETRYAIYKKICENIKPVFHYFLLEKFPIPGVWFERRLAYTNSVATTSMVGYVLGLGDRHTQNILVDQQTAEVIHIDFGIAFEQGKIQTTPETVPFRLTRDFVAPMGICGTKGVFAKSCEATMHILRRYKSVFTTILEVLLYDPLFIWGVLKKKQSPQQSGEESVNLVAQRALLLVQNKLDGREAGTLGDSNVEAQVERLINEATLPSNLCMLFPGWDPHL</sequence>
<evidence type="ECO:0000256" key="11">
    <source>
        <dbReference type="ARBA" id="ARBA00047899"/>
    </source>
</evidence>
<dbReference type="PANTHER" id="PTHR37079:SF4">
    <property type="entry name" value="SERINE_THREONINE-PROTEIN KINASE ATM"/>
    <property type="match status" value="1"/>
</dbReference>
<dbReference type="GO" id="GO:0000723">
    <property type="term" value="P:telomere maintenance"/>
    <property type="evidence" value="ECO:0007669"/>
    <property type="project" value="EnsemblMetazoa"/>
</dbReference>
<dbReference type="SUPFAM" id="SSF56112">
    <property type="entry name" value="Protein kinase-like (PK-like)"/>
    <property type="match status" value="1"/>
</dbReference>
<dbReference type="EC" id="2.7.11.1" evidence="2"/>
<dbReference type="STRING" id="7238.B4HE01"/>
<dbReference type="FunFam" id="1.10.1070.11:FF:000054">
    <property type="entry name" value="serine/threonine-protein kinase ATM"/>
    <property type="match status" value="1"/>
</dbReference>
<dbReference type="Pfam" id="PF00454">
    <property type="entry name" value="PI3_PI4_kinase"/>
    <property type="match status" value="1"/>
</dbReference>
<evidence type="ECO:0000256" key="13">
    <source>
        <dbReference type="ARBA" id="ARBA00073111"/>
    </source>
</evidence>
<dbReference type="GO" id="GO:0030717">
    <property type="term" value="P:oocyte karyosome formation"/>
    <property type="evidence" value="ECO:0007669"/>
    <property type="project" value="EnsemblMetazoa"/>
</dbReference>
<evidence type="ECO:0000256" key="4">
    <source>
        <dbReference type="ARBA" id="ARBA00022679"/>
    </source>
</evidence>